<evidence type="ECO:0000256" key="1">
    <source>
        <dbReference type="SAM" id="MobiDB-lite"/>
    </source>
</evidence>
<dbReference type="AlphaFoldDB" id="A0A9W8N9X9"/>
<name>A0A9W8N9X9_9PEZI</name>
<dbReference type="EMBL" id="JANPWZ010001588">
    <property type="protein sequence ID" value="KAJ3564673.1"/>
    <property type="molecule type" value="Genomic_DNA"/>
</dbReference>
<feature type="compositionally biased region" description="Polar residues" evidence="1">
    <location>
        <begin position="32"/>
        <end position="58"/>
    </location>
</feature>
<feature type="transmembrane region" description="Helical" evidence="2">
    <location>
        <begin position="248"/>
        <end position="274"/>
    </location>
</feature>
<proteinExistence type="predicted"/>
<organism evidence="3 4">
    <name type="scientific">Xylaria arbuscula</name>
    <dbReference type="NCBI Taxonomy" id="114810"/>
    <lineage>
        <taxon>Eukaryota</taxon>
        <taxon>Fungi</taxon>
        <taxon>Dikarya</taxon>
        <taxon>Ascomycota</taxon>
        <taxon>Pezizomycotina</taxon>
        <taxon>Sordariomycetes</taxon>
        <taxon>Xylariomycetidae</taxon>
        <taxon>Xylariales</taxon>
        <taxon>Xylariaceae</taxon>
        <taxon>Xylaria</taxon>
    </lineage>
</organism>
<evidence type="ECO:0000313" key="3">
    <source>
        <dbReference type="EMBL" id="KAJ3564673.1"/>
    </source>
</evidence>
<feature type="transmembrane region" description="Helical" evidence="2">
    <location>
        <begin position="312"/>
        <end position="332"/>
    </location>
</feature>
<keyword evidence="2" id="KW-0472">Membrane</keyword>
<keyword evidence="2" id="KW-1133">Transmembrane helix</keyword>
<reference evidence="3" key="1">
    <citation type="submission" date="2022-07" db="EMBL/GenBank/DDBJ databases">
        <title>Genome Sequence of Xylaria arbuscula.</title>
        <authorList>
            <person name="Buettner E."/>
        </authorList>
    </citation>
    <scope>NUCLEOTIDE SEQUENCE</scope>
    <source>
        <strain evidence="3">VT107</strain>
    </source>
</reference>
<evidence type="ECO:0000256" key="2">
    <source>
        <dbReference type="SAM" id="Phobius"/>
    </source>
</evidence>
<gene>
    <name evidence="3" type="ORF">NPX13_g7764</name>
</gene>
<comment type="caution">
    <text evidence="3">The sequence shown here is derived from an EMBL/GenBank/DDBJ whole genome shotgun (WGS) entry which is preliminary data.</text>
</comment>
<dbReference type="VEuPathDB" id="FungiDB:F4678DRAFT_332949"/>
<dbReference type="Proteomes" id="UP001148614">
    <property type="component" value="Unassembled WGS sequence"/>
</dbReference>
<accession>A0A9W8N9X9</accession>
<feature type="transmembrane region" description="Helical" evidence="2">
    <location>
        <begin position="203"/>
        <end position="228"/>
    </location>
</feature>
<evidence type="ECO:0000313" key="4">
    <source>
        <dbReference type="Proteomes" id="UP001148614"/>
    </source>
</evidence>
<keyword evidence="4" id="KW-1185">Reference proteome</keyword>
<feature type="region of interest" description="Disordered" evidence="1">
    <location>
        <begin position="1"/>
        <end position="91"/>
    </location>
</feature>
<feature type="compositionally biased region" description="Polar residues" evidence="1">
    <location>
        <begin position="65"/>
        <end position="76"/>
    </location>
</feature>
<keyword evidence="2" id="KW-0812">Transmembrane</keyword>
<sequence>MDSPYAQHLGDGELSSWRNGGPTGGAGHDRSTTSQDAPRPSMESTAQSLAPSISTSNLGRRGSSAFYSPQSLNASPHATIPEPPPYLASPQTAVSHSTSIRSSVTAFSPSDTEVQSSLHSTIGGSEPSILAVANVDAMRSTSIMPQHPGAESVPMSAIYNPTPSPTAIVSEDEGDADHSPPQHTNTHLECYSRKDVYVKRWSWLYATLIVLSLYSTVFSGIWLFASIYQPRYGRGISTGKGVPPSTATLLATLGAKTIELSFVTVFVAVLGQVLTRRAFSRLSRGVTLAEMTMRNWVIQPGSMITHWDGIPVAATTFLGALTLSASFCALFYTTASDAMVSPKIIRHAWEMRALQGPVKVSYANPYYIRDTCQTPLGDKDPGNSSYSCLDVLFSGKSYNSLTAFLSEWDDTRKSQTSTMDNLSNRPTGKHNLYDNTTMDSQWIETENGDVAANFDTYKRIINNVTLALPHAGVYAAATDPINDILQPSDLLGIGEYSIKASVASPVVNVMCVNMTEDELAPLVYTQFPNARKNRTGWRDQEKPVEGWEADLPLNITTEWFNHTVVDDIFKWGEKYDRRRPIFPLYPIDYNMVTFKSPLYIDSMYLLARSTQDYTVCQFRSWMSSSCSSTFNLSGTSGGHMKAHCEDPDDKNAFARTAAEGTSLSPITQPDWINMAYQWQLAINLNGACLNLGKLMPFLALPSGITNNNASNARILTHLALEKPELNPALPSMAEALAVLATSTLVQGSINNTGIRLLTHGFLASDFLSNPLPRIRPQRALPPLHRLRHSLHIAFRSSTIFQEAACLVLTLFPGPSIPHLLRTNEIPQTNPHILRRKR</sequence>
<protein>
    <submittedName>
        <fullName evidence="3">Uncharacterized protein</fullName>
    </submittedName>
</protein>